<dbReference type="InterPro" id="IPR004449">
    <property type="entry name" value="SixA"/>
</dbReference>
<dbReference type="RefSeq" id="WP_121838404.1">
    <property type="nucleotide sequence ID" value="NZ_ML014766.1"/>
</dbReference>
<dbReference type="GO" id="GO:0101006">
    <property type="term" value="F:protein histidine phosphatase activity"/>
    <property type="evidence" value="ECO:0007669"/>
    <property type="project" value="InterPro"/>
</dbReference>
<dbReference type="Proteomes" id="UP000281474">
    <property type="component" value="Unassembled WGS sequence"/>
</dbReference>
<organism evidence="2 3">
    <name type="scientific">Parashewanella curva</name>
    <dbReference type="NCBI Taxonomy" id="2338552"/>
    <lineage>
        <taxon>Bacteria</taxon>
        <taxon>Pseudomonadati</taxon>
        <taxon>Pseudomonadota</taxon>
        <taxon>Gammaproteobacteria</taxon>
        <taxon>Alteromonadales</taxon>
        <taxon>Shewanellaceae</taxon>
        <taxon>Parashewanella</taxon>
    </lineage>
</organism>
<gene>
    <name evidence="2" type="primary">sixA</name>
    <name evidence="2" type="ORF">D5018_07430</name>
</gene>
<reference evidence="2 3" key="1">
    <citation type="submission" date="2018-09" db="EMBL/GenBank/DDBJ databases">
        <title>Phylogeny of the Shewanellaceae, and recommendation for two new genera, Pseudoshewanella and Parashewanella.</title>
        <authorList>
            <person name="Wang G."/>
        </authorList>
    </citation>
    <scope>NUCLEOTIDE SEQUENCE [LARGE SCALE GENOMIC DNA]</scope>
    <source>
        <strain evidence="2 3">C51</strain>
    </source>
</reference>
<dbReference type="Pfam" id="PF00300">
    <property type="entry name" value="His_Phos_1"/>
    <property type="match status" value="1"/>
</dbReference>
<dbReference type="Gene3D" id="3.40.50.1240">
    <property type="entry name" value="Phosphoglycerate mutase-like"/>
    <property type="match status" value="1"/>
</dbReference>
<dbReference type="SMART" id="SM00855">
    <property type="entry name" value="PGAM"/>
    <property type="match status" value="1"/>
</dbReference>
<dbReference type="PROSITE" id="PS00175">
    <property type="entry name" value="PG_MUTASE"/>
    <property type="match status" value="1"/>
</dbReference>
<name>A0A3L8Q236_9GAMM</name>
<dbReference type="InterPro" id="IPR029033">
    <property type="entry name" value="His_PPase_superfam"/>
</dbReference>
<proteinExistence type="predicted"/>
<dbReference type="OrthoDB" id="92610at2"/>
<keyword evidence="1" id="KW-0378">Hydrolase</keyword>
<sequence length="153" mass="16942">MQFFLMRHGEASFNAKTDDARVLTPNGKAQASQIGHWLNEQVETFDLILVSPYVRAQQTWDEVKKSLGKVPRIESLTELTPDADPERCAIAVEAYAQHYQAKNTLVIAHMPLLGYLVSELVSDIEPPLFSTAGVAVVEMNSASSKLLVQHSPH</sequence>
<evidence type="ECO:0000256" key="1">
    <source>
        <dbReference type="ARBA" id="ARBA00022801"/>
    </source>
</evidence>
<dbReference type="InterPro" id="IPR013078">
    <property type="entry name" value="His_Pase_superF_clade-1"/>
</dbReference>
<accession>A0A3L8Q236</accession>
<dbReference type="AlphaFoldDB" id="A0A3L8Q236"/>
<dbReference type="InterPro" id="IPR051021">
    <property type="entry name" value="Mito_Ser/Thr_phosphatase"/>
</dbReference>
<comment type="caution">
    <text evidence="2">The sequence shown here is derived from an EMBL/GenBank/DDBJ whole genome shotgun (WGS) entry which is preliminary data.</text>
</comment>
<keyword evidence="3" id="KW-1185">Reference proteome</keyword>
<dbReference type="GO" id="GO:0005737">
    <property type="term" value="C:cytoplasm"/>
    <property type="evidence" value="ECO:0007669"/>
    <property type="project" value="InterPro"/>
</dbReference>
<evidence type="ECO:0000313" key="2">
    <source>
        <dbReference type="EMBL" id="RLV60372.1"/>
    </source>
</evidence>
<dbReference type="EMBL" id="QZEI01000017">
    <property type="protein sequence ID" value="RLV60372.1"/>
    <property type="molecule type" value="Genomic_DNA"/>
</dbReference>
<dbReference type="SUPFAM" id="SSF53254">
    <property type="entry name" value="Phosphoglycerate mutase-like"/>
    <property type="match status" value="1"/>
</dbReference>
<dbReference type="InterPro" id="IPR001345">
    <property type="entry name" value="PG/BPGM_mutase_AS"/>
</dbReference>
<dbReference type="NCBIfam" id="TIGR00249">
    <property type="entry name" value="sixA"/>
    <property type="match status" value="1"/>
</dbReference>
<evidence type="ECO:0000313" key="3">
    <source>
        <dbReference type="Proteomes" id="UP000281474"/>
    </source>
</evidence>
<protein>
    <submittedName>
        <fullName evidence="2">Phosphohistidine phosphatase SixA</fullName>
    </submittedName>
</protein>
<dbReference type="PANTHER" id="PTHR20935">
    <property type="entry name" value="PHOSPHOGLYCERATE MUTASE-RELATED"/>
    <property type="match status" value="1"/>
</dbReference>
<dbReference type="CDD" id="cd07067">
    <property type="entry name" value="HP_PGM_like"/>
    <property type="match status" value="1"/>
</dbReference>